<dbReference type="Pfam" id="PF00202">
    <property type="entry name" value="Aminotran_3"/>
    <property type="match status" value="1"/>
</dbReference>
<dbReference type="InterPro" id="IPR020841">
    <property type="entry name" value="PKS_Beta-ketoAc_synthase_dom"/>
</dbReference>
<dbReference type="Gene3D" id="2.30.38.10">
    <property type="entry name" value="Luciferase, Domain 3"/>
    <property type="match status" value="1"/>
</dbReference>
<dbReference type="Gene3D" id="3.40.50.12780">
    <property type="entry name" value="N-terminal domain of ligase-like"/>
    <property type="match status" value="2"/>
</dbReference>
<evidence type="ECO:0000256" key="5">
    <source>
        <dbReference type="ARBA" id="ARBA00022598"/>
    </source>
</evidence>
<feature type="region of interest" description="Disordered" evidence="11">
    <location>
        <begin position="1485"/>
        <end position="1529"/>
    </location>
</feature>
<dbReference type="Pfam" id="PF00501">
    <property type="entry name" value="AMP-binding"/>
    <property type="match status" value="3"/>
</dbReference>
<keyword evidence="6" id="KW-0808">Transferase</keyword>
<dbReference type="PROSITE" id="PS00600">
    <property type="entry name" value="AA_TRANSFER_CLASS_3"/>
    <property type="match status" value="1"/>
</dbReference>
<dbReference type="InterPro" id="IPR025110">
    <property type="entry name" value="AMP-bd_C"/>
</dbReference>
<dbReference type="GO" id="GO:0031177">
    <property type="term" value="F:phosphopantetheine binding"/>
    <property type="evidence" value="ECO:0007669"/>
    <property type="project" value="InterPro"/>
</dbReference>
<dbReference type="InterPro" id="IPR036736">
    <property type="entry name" value="ACP-like_sf"/>
</dbReference>
<dbReference type="NCBIfam" id="TIGR01720">
    <property type="entry name" value="NRPS-para261"/>
    <property type="match status" value="1"/>
</dbReference>
<dbReference type="CDD" id="cd05930">
    <property type="entry name" value="A_NRPS"/>
    <property type="match status" value="2"/>
</dbReference>
<dbReference type="FunFam" id="2.30.38.10:FF:000001">
    <property type="entry name" value="Non-ribosomal peptide synthetase PvdI"/>
    <property type="match status" value="1"/>
</dbReference>
<name>A0AAU8NIL1_9BACL</name>
<dbReference type="Gene3D" id="3.30.559.10">
    <property type="entry name" value="Chloramphenicol acetyltransferase-like domain"/>
    <property type="match status" value="4"/>
</dbReference>
<keyword evidence="8" id="KW-0663">Pyridoxal phosphate</keyword>
<dbReference type="FunFam" id="3.30.300.30:FF:000010">
    <property type="entry name" value="Enterobactin synthetase component F"/>
    <property type="match status" value="1"/>
</dbReference>
<dbReference type="Gene3D" id="3.40.50.980">
    <property type="match status" value="2"/>
</dbReference>
<dbReference type="SMART" id="SM00825">
    <property type="entry name" value="PKS_KS"/>
    <property type="match status" value="1"/>
</dbReference>
<evidence type="ECO:0000256" key="9">
    <source>
        <dbReference type="ARBA" id="ARBA00023194"/>
    </source>
</evidence>
<dbReference type="InterPro" id="IPR016039">
    <property type="entry name" value="Thiolase-like"/>
</dbReference>
<dbReference type="CDD" id="cd19534">
    <property type="entry name" value="E_NRPS"/>
    <property type="match status" value="1"/>
</dbReference>
<accession>A0AAU8NIL1</accession>
<gene>
    <name evidence="14" type="ORF">ABXS70_06450</name>
</gene>
<dbReference type="GO" id="GO:0016874">
    <property type="term" value="F:ligase activity"/>
    <property type="evidence" value="ECO:0007669"/>
    <property type="project" value="UniProtKB-KW"/>
</dbReference>
<dbReference type="CDD" id="cd00833">
    <property type="entry name" value="PKS"/>
    <property type="match status" value="1"/>
</dbReference>
<keyword evidence="7" id="KW-0677">Repeat</keyword>
<evidence type="ECO:0000259" key="12">
    <source>
        <dbReference type="PROSITE" id="PS50075"/>
    </source>
</evidence>
<dbReference type="GO" id="GO:0005829">
    <property type="term" value="C:cytosol"/>
    <property type="evidence" value="ECO:0007669"/>
    <property type="project" value="TreeGrafter"/>
</dbReference>
<feature type="domain" description="Carrier" evidence="12">
    <location>
        <begin position="1319"/>
        <end position="1394"/>
    </location>
</feature>
<dbReference type="InterPro" id="IPR010071">
    <property type="entry name" value="AA_adenyl_dom"/>
</dbReference>
<dbReference type="Gene3D" id="3.40.47.10">
    <property type="match status" value="1"/>
</dbReference>
<protein>
    <submittedName>
        <fullName evidence="14">Amino acid adenylation domain-containing protein</fullName>
    </submittedName>
</protein>
<dbReference type="Gene3D" id="1.10.1200.10">
    <property type="entry name" value="ACP-like"/>
    <property type="match status" value="5"/>
</dbReference>
<dbReference type="NCBIfam" id="TIGR01733">
    <property type="entry name" value="AA-adenyl-dom"/>
    <property type="match status" value="2"/>
</dbReference>
<dbReference type="SUPFAM" id="SSF56801">
    <property type="entry name" value="Acetyl-CoA synthetase-like"/>
    <property type="match status" value="4"/>
</dbReference>
<dbReference type="PROSITE" id="PS52004">
    <property type="entry name" value="KS3_2"/>
    <property type="match status" value="1"/>
</dbReference>
<dbReference type="RefSeq" id="WP_366294821.1">
    <property type="nucleotide sequence ID" value="NZ_CP159992.1"/>
</dbReference>
<evidence type="ECO:0000256" key="4">
    <source>
        <dbReference type="ARBA" id="ARBA00022553"/>
    </source>
</evidence>
<feature type="domain" description="Carrier" evidence="12">
    <location>
        <begin position="2642"/>
        <end position="2717"/>
    </location>
</feature>
<dbReference type="InterPro" id="IPR005814">
    <property type="entry name" value="Aminotrans_3"/>
</dbReference>
<feature type="domain" description="Carrier" evidence="12">
    <location>
        <begin position="4731"/>
        <end position="4805"/>
    </location>
</feature>
<keyword evidence="4" id="KW-0597">Phosphoprotein</keyword>
<keyword evidence="3" id="KW-0596">Phosphopantetheine</keyword>
<dbReference type="SUPFAM" id="SSF47336">
    <property type="entry name" value="ACP-like"/>
    <property type="match status" value="5"/>
</dbReference>
<dbReference type="Pfam" id="PF00668">
    <property type="entry name" value="Condensation"/>
    <property type="match status" value="4"/>
</dbReference>
<dbReference type="GO" id="GO:0017000">
    <property type="term" value="P:antibiotic biosynthetic process"/>
    <property type="evidence" value="ECO:0007669"/>
    <property type="project" value="UniProtKB-KW"/>
</dbReference>
<sequence>MYTKQFASLVDVMKERGSTAERRIIFIEGDDRENQLTYKGLYEEACGFLGYLQKQGVEAGQEVVFQIDDNRHFIIAFWGCILGGIIPVPVSTGNNDEHKSKVFRIWNILNRPYLLANSKILRDLENFSVKSGQLELFDKLRGRVSILDDHSVFSKEFSPQIYSPHPGDIAFIQFSSGSTGDPKGVILTHRNLIYNVNGILNRTKTTSEDSYLQWMPLTHDMGLICNHLAPLIANSDQYIIPTSLFIRQPILWLKKASEHRVTIISSPNFGYKYLMQFFKPEKAENWDLSNIRMIYNGAEPISTELCYEFLDTFAPYGLKRTAMYTVYGLAEASVGVAIPLIEDEFVTVYVDRRHLNVGEQVIEVNQELPYALSFVEVGCAIDYCQLRICKEDGTESMDGAIGHIHIRGDNVTRGYYNNPEATRELLTPDGWVRTGDLGFLRSGQLVVTGRAKDIIFVNGQNVYPHDLERIAEEVEGVELGRIAACGIYNAEKKKEEIILFVVSKRKLEKFHPIALKLKRLLNERGGWEIADVVPTKRMPKTTSGKIQRYVLAQQYQNGEFTEVLQELKSMHSAEKKEMAGKQEESLRPRSSQLEIERDIQRICREVLGKDEVGVRDSYFDMGVNSLHMAQMAERIETMFSVKLAVADLFAYPTIHDLAAFLKSEPTLSHQQERNGIGSSKQDKDIAIIGMSLQLPGAEDVQEYWGNLMEGSHYIGELQGDRREDAKDYLSVMGLDAQEPDFRPGGYLEEIDKFDYTFFKITPNEAKLMDPNQRLFTQQAWKTLEDAGYAGDKLRGRKVGVYAGYSKVGYDYERLISKAQPDQISNYIVGNLPSVLASRIAYFLDFKGPAVTVDTACSSSLVAVHMACQAIRSGECEMALAGGVRTSILPLSLGLDMESVDGYTRAFDAASNGTGVSEGVASVLLKPLTQALRDGDQVYAVIKGSAVNQDGTTVGITAPNPVSQSEVIRAAWEDAGVDPAALTFIEAHGTGTKLGDPVEFSALEKAFAGYTDKKQFCALGSVKANIGHTFEASGIAGLIKSVLMLKYRKNPPLLHFREPNKNINIENSPFYINSEPAAFDASEQPLRCGVSSFGFSGTNCHVVMEEFVDPRAEGSEEENGQSHLFTLSAKNESALQELILRYVQHLNLYPSQTLSDICGTASTGRAHLENRIAFVCRSREELTRKLTGLAENKGHPGIFRGVYRIVSESNQKLGRGEITEEELSRINEEAAGMILELVSATPESRGRQLERLCELYVQGARIEWDKFYSARKVPLPLYPFDRKRCWIEIERSDGLKEDETAISKQTELMTATAGTFDLSADVEKTVKKMISDASGLDVTEIDSSAHFLEMGLDSIMLVRIRKEIEDVYLLDIAIERFFDSITNVHTLTQYIIENANLKSAVASVNKEVRNREHESHKRVILQEAEDQKLQAAAAVSMEMKDEISPPVTGGSAVERILTQQMELMTLQQQHVNDILGKQLELLSGSGVKRSGSEGGGRNFDVLPGGYKQAEKDKTRPDSQSTNLSSYGSSSDSFAVPESAAVIQTHPVVRAEPTGSGAQEPKPFIPYQPMVIGEDGDFTEQQQEYLNTFIADYTRRTKGSKSYAQRTRYVHANNRNVPGFRSYWKEAIYPIAAERSSGSRMWDVDGNEYIDLTMGFGVNLLGHNPEFLVTEMKEQSSSSLPPLGPMSDLAGDVAERISRITGMERVAFYNSGTEAVMVALRTVRAATGRSKVVIFSGSYHGTFDGVLGVSHPEADASAYPMAPGIEANFVRDVIMLNYNKPESLELIRKYGHELAAVLVEPVQSRRPDLQPRKFLQQLREITSDSGTALIFDEVITGFRIGLEGAQAWFGVKADLAVYGKVVGGGLPIGIVAGKGDFMDPIDGGEWNFGDVSYPAKADRKTFVGGTFCTHPLTMRVALKTIDYLESQGPALYEELNSKTDYLVHALNTFFKERKVPIYMVNFGSLFRFVSFGDIELFFYHLNYRGLYVWEGRNCFMSTAHTYEDIDMIIRIVKETVSDLQRGGFLPGDPPPDDDGGRIKRVKLSNEQKQLWISSAAGGPASASLNESVLLRMKGSLNIDALRQAVDILIRRHEALRTVIDSSGEYQEILQEVQAPLKVQDMRGDLADSSKDNLDRWLAADASEAISLHTGQPLFRITVLQLADEEYMLALAFHHIVIDGWSIAIFAGELEEAYSAVCEKRVPQLPQPVQFAEYLQWQEQKLHQPDASEAAAFWSAQCSEPVPTLQLPSPHGYIRKKKFNGGRLTAVLDREETTKLRALSIRSKNSMFITMLAAYGLFLYRLTLQRKMVVSIPTAGQSHMGETHLMGNCVNLLPIYMELNGSETIADHLGAVKEILQRVDRHQSYSLASLMEHMPEVHIPNLNMMFNMDRPVRQLNFSGLETELVPYPVRHLHYDLFLNVTEINQELRLDFDFSTDLFDLEVMKIWAEGYRHLLLSMTQDSSVSVSQLSVSTEDHARMLTKFGNKHEGKYILDSQRNPVPMGAIGELYTLDLKNDVMMSSGKLAMIVPSGAMIMCGDADRWAEIRGYRINLTQLESELMQLESLQQAQVAVRLVSCHNASPRLAAYLASQMPIDVSRIRVEMAERLAEYAIPADIAVMESFQRLEDGSIDENALSSLDIFSQDQEPLNETESSIAAIWNELLGTEYVGPNDHFFNIGGNSLKATVMLSRIYREFGMQIPIGEWFQHPTVRQLSSLLNGHAEESYNLIPVQPQQEYYGISASQKRIYILEQFEANSLIHNIPGQIHLAGELDPDRLTAALEQIVDRHRVFRTSFEIRGQEIVQRIGDAVVLHVPYSELSSEETADDRFRNFVKPFDLTQAPLFRAELVKLSNDESLLFVDMHHLISDGYSMAVFMRELVELYQGHALPELRVQYTDFAVWQHQTFNEQRMREQEAYWLHEFAGELPSLNMPLDYPRPGQRSVEGERLTFCLDEALTKRLRRLASDTGTTLYMVMLTAYKVLLHKYTSQDDLIVGTPVSGRIHPDIEPLIGVFINTVAIRSYPAKDKTFAEYLDEVRHSSIGAFENQSYPFEMLVEKLNIRRDSSRNPLFDVMFIFQNMELEGVSAAGVTFKPEEKNPGVSPYDLTLSAEDWNEESITLNLDYSKKLFKHEKAERMLMHYVNILNGAADQSALTLSEIDILSAGERQQLLAAFNAGELLYDKQLTIDQLIRRQAKLTPDEVAVIWEDKSYTYSELDAKSDLLAAALRRKGVLPGTIAGVMVTRSIHLIAALLGVLKTGAAYLPIDPEYPVQRIEYMLDDSGAQILLTDQEMNIQAESNVTVIDIQDESLYKGITPEDIPSSPVHTADHMAYVIYTSGSTGNPKGVMISHRAVHNFIEAATKEIAFSPGKSILCLTTVSFDIFVLETWVPLTKGLTVVIAGESDQRDPLALNRLITKHHVKMLQMTPSRLKMLLGDDPDMTFLNSVTDIMLGGEPLPIYFLHRLQEISGLNIFNMYGPTETTVWSCISDLTKKEIVDIGTPIGNTQIYLLDASDMLVPIGLPGELCIGGDGLAEGYWQRDDLTNQKFVDNPQVPGQRMYRTGDLAKWREDGCLEYIGRMDFQVKIRGYRIELEEIEAAMIRQLPVKESVVVAKQDNQGNSYLCAYYVPQEGSEPGSIRESLLKSLPEYMVPSYFIPLEQMPLTLNGKIDKTAMPELEVSALPMESYTPPENETEGRLVRIWEEELGLEQVGTHDNFFERGGHSLKATIMISRINKEWGVGVSVGEFFNHPTVQGLARLIQQGNRRAFEEIPVAETRSHYALSAAQRRLFILEQLNGGSTAYNMTAAFEIEGDLDIWKLENSFRTMMQRHEAFRTSFQTVNGEPVQIIHPEVEFAIELVESLEDGNLDWLSERFILPFDLSKAPLFRAYLAKRDANDYVLLIDMHHIISDGSSIEVFIEEFNTLYSGGELPELRIQYKDYAAWYNGQLHKGVFEEDKQYWLKQFAVEPPVLSMPTDFPRPQYQSNEGAKLETSLGSELTAELQQLALETGTTLYMILLAGYSILLSKYAGQEDIIVGSASAGRDHADLRKVMGVFINTLAIRTRPAGRKSFREYLMEVKDVCLNAYEHQQFPFESLVEALSIPRDLSRSPLFDVMLTMQNADEDDFQVKGLAVKPYALQQQSSKFDISLLVKVTKDNILLEFVYSKALFTADTMERFAQLLVHVLHTCSNRPELELSKLSLLSGEEKTDSSYRKMLQDTEDTAKPTFDTMIEWFESTAKRMPNQTALVCGEDRWSFSELNTKANRLAKMLLENGFEEGSRIAGIVMENRPETIAAVLAVFKAGGAYLPIDPEFPQERMKFMLADCGAQFLLTYASDLFAAETADQLFLLDHLKTTEGLEKNLYIPVKEDDLAYLIYTSGTTGIPKGVMIEHRNLVNYVHWFATSQRIDETGKTMLLSSPGFDLCYTALYPALACGCELHLLDRHDYVDPAFVLDYMSVNGITFIKATPSLFHILANHERFDTEGLLDSLELIVLGGEKIRIPDVKRYFDRYPHTRFVNHYGPTEAAIGCIAHPFDRHTFQEFSSQPVIGKPIFHTEAQIMDAYGNLLPDGIPGELVIAGRGVGRGYLGQPELTNQKFISHPLLPEHRLYKTGDRAKRLPNGSIEFIGRADHQTKIRGYRVELTEIEFQLAAHPDVQDAVVTVKEDDNGSKYVCTYLVAAQILTAQDMRDYLGARLPVYMLPSAYVFLDHVPLNENGKVNFRALPDPVMEVKPSGEDSTPTNELEEVMVRVWEETLGVRGIGTDHNFFECGGDSIKALQVSSRLTAYSLRMEMRDLFKHPTIRELSRYVQTMTVKTSQEPVTGEVGLTPIQYRLFEQKWEHVHHYNHSVMLHRPEGFIPELVNEAFDRLVEHHDALRMRFGVMDHRIVQFNHGLDEQAYYKLSVIDLKGTAAADTKAEIERQSAKLQTELNIEQGPLIRLAIYHTTTGDYLLFIIHHLIVDGVSWRFILEDFSTAYMQLLEQSEVKLPDKTDSFKVWSEKLREYSASSSLLKEKGYWSAVEQAAVTELPVDHSISLNQVGDHAVQKLTLDTSLTRSLLTDAHHAYSTDIQDLLLAALSRTLKEWTGSGNILIHLEGHGREDVIKEVNVSRTVGWFTSLFPFVLGAEETDDPAELIKRTKDNLRRVPGKGLGYELMKYLTFRDPSHELQLNYRLKPELVFNYLGQFDQGTARTEAFYMSDISTGPEVGPQVQKGYKLELNSMVSNGQFSMEIKYNKYQYLQETMQRLAKRFGEHLEQVVQHCCRKEVKEMTPTDYQYNKLSQKQLDVISRKLKKKL</sequence>
<dbReference type="InterPro" id="IPR023213">
    <property type="entry name" value="CAT-like_dom_sf"/>
</dbReference>
<dbReference type="InterPro" id="IPR020845">
    <property type="entry name" value="AMP-binding_CS"/>
</dbReference>
<feature type="domain" description="Carrier" evidence="12">
    <location>
        <begin position="3682"/>
        <end position="3757"/>
    </location>
</feature>
<dbReference type="Pfam" id="PF00550">
    <property type="entry name" value="PP-binding"/>
    <property type="match status" value="5"/>
</dbReference>
<dbReference type="InterPro" id="IPR010060">
    <property type="entry name" value="NRPS_synth"/>
</dbReference>
<organism evidence="14">
    <name type="scientific">Paenibacillus sp. AN1007</name>
    <dbReference type="NCBI Taxonomy" id="3151385"/>
    <lineage>
        <taxon>Bacteria</taxon>
        <taxon>Bacillati</taxon>
        <taxon>Bacillota</taxon>
        <taxon>Bacilli</taxon>
        <taxon>Bacillales</taxon>
        <taxon>Paenibacillaceae</taxon>
        <taxon>Paenibacillus</taxon>
    </lineage>
</organism>
<dbReference type="InterPro" id="IPR020806">
    <property type="entry name" value="PKS_PP-bd"/>
</dbReference>
<dbReference type="FunFam" id="3.40.50.12780:FF:000012">
    <property type="entry name" value="Non-ribosomal peptide synthetase"/>
    <property type="match status" value="1"/>
</dbReference>
<comment type="cofactor">
    <cofactor evidence="1">
        <name>pantetheine 4'-phosphate</name>
        <dbReference type="ChEBI" id="CHEBI:47942"/>
    </cofactor>
</comment>
<keyword evidence="9" id="KW-0045">Antibiotic biosynthesis</keyword>
<evidence type="ECO:0000256" key="1">
    <source>
        <dbReference type="ARBA" id="ARBA00001957"/>
    </source>
</evidence>
<dbReference type="PANTHER" id="PTHR45527:SF1">
    <property type="entry name" value="FATTY ACID SYNTHASE"/>
    <property type="match status" value="1"/>
</dbReference>
<dbReference type="CDD" id="cd00610">
    <property type="entry name" value="OAT_like"/>
    <property type="match status" value="1"/>
</dbReference>
<evidence type="ECO:0000256" key="6">
    <source>
        <dbReference type="ARBA" id="ARBA00022679"/>
    </source>
</evidence>
<dbReference type="InterPro" id="IPR049704">
    <property type="entry name" value="Aminotrans_3_PPA_site"/>
</dbReference>
<dbReference type="CDD" id="cd19531">
    <property type="entry name" value="LCL_NRPS-like"/>
    <property type="match status" value="3"/>
</dbReference>
<reference evidence="14" key="1">
    <citation type="submission" date="2024-05" db="EMBL/GenBank/DDBJ databases">
        <title>Draft genome assemblies of 36 bacteria isolated from hibernating arctic ground squirrels.</title>
        <authorList>
            <person name="McKee H."/>
            <person name="Mullen L."/>
            <person name="Drown D.M."/>
            <person name="Duddleston K.N."/>
        </authorList>
    </citation>
    <scope>NUCLEOTIDE SEQUENCE</scope>
    <source>
        <strain evidence="14">AN1007</strain>
    </source>
</reference>
<evidence type="ECO:0000256" key="7">
    <source>
        <dbReference type="ARBA" id="ARBA00022737"/>
    </source>
</evidence>
<dbReference type="InterPro" id="IPR015424">
    <property type="entry name" value="PyrdxlP-dep_Trfase"/>
</dbReference>
<evidence type="ECO:0000313" key="14">
    <source>
        <dbReference type="EMBL" id="XCP96341.1"/>
    </source>
</evidence>
<feature type="compositionally biased region" description="Polar residues" evidence="11">
    <location>
        <begin position="1516"/>
        <end position="1529"/>
    </location>
</feature>
<dbReference type="Gene3D" id="3.40.640.10">
    <property type="entry name" value="Type I PLP-dependent aspartate aminotransferase-like (Major domain)"/>
    <property type="match status" value="1"/>
</dbReference>
<dbReference type="SMART" id="SM00823">
    <property type="entry name" value="PKS_PP"/>
    <property type="match status" value="5"/>
</dbReference>
<dbReference type="InterPro" id="IPR015422">
    <property type="entry name" value="PyrdxlP-dep_Trfase_small"/>
</dbReference>
<dbReference type="InterPro" id="IPR045851">
    <property type="entry name" value="AMP-bd_C_sf"/>
</dbReference>
<dbReference type="Pfam" id="PF02801">
    <property type="entry name" value="Ketoacyl-synt_C"/>
    <property type="match status" value="1"/>
</dbReference>
<proteinExistence type="inferred from homology"/>
<feature type="domain" description="Carrier" evidence="12">
    <location>
        <begin position="590"/>
        <end position="665"/>
    </location>
</feature>
<dbReference type="GO" id="GO:0004315">
    <property type="term" value="F:3-oxoacyl-[acyl-carrier-protein] synthase activity"/>
    <property type="evidence" value="ECO:0007669"/>
    <property type="project" value="InterPro"/>
</dbReference>
<dbReference type="PROSITE" id="PS00606">
    <property type="entry name" value="KS3_1"/>
    <property type="match status" value="1"/>
</dbReference>
<dbReference type="GO" id="GO:0006633">
    <property type="term" value="P:fatty acid biosynthetic process"/>
    <property type="evidence" value="ECO:0007669"/>
    <property type="project" value="InterPro"/>
</dbReference>
<dbReference type="InterPro" id="IPR001242">
    <property type="entry name" value="Condensation_dom"/>
</dbReference>
<evidence type="ECO:0000256" key="3">
    <source>
        <dbReference type="ARBA" id="ARBA00022450"/>
    </source>
</evidence>
<dbReference type="InterPro" id="IPR015421">
    <property type="entry name" value="PyrdxlP-dep_Trfase_major"/>
</dbReference>
<dbReference type="InterPro" id="IPR006162">
    <property type="entry name" value="Ppantetheine_attach_site"/>
</dbReference>
<dbReference type="GO" id="GO:0043041">
    <property type="term" value="P:amino acid activation for nonribosomal peptide biosynthetic process"/>
    <property type="evidence" value="ECO:0007669"/>
    <property type="project" value="TreeGrafter"/>
</dbReference>
<keyword evidence="10" id="KW-0511">Multifunctional enzyme</keyword>
<evidence type="ECO:0000256" key="11">
    <source>
        <dbReference type="SAM" id="MobiDB-lite"/>
    </source>
</evidence>
<keyword evidence="5" id="KW-0436">Ligase</keyword>
<dbReference type="PROSITE" id="PS50075">
    <property type="entry name" value="CARRIER"/>
    <property type="match status" value="5"/>
</dbReference>
<dbReference type="SMART" id="SM01294">
    <property type="entry name" value="PKS_PP_betabranch"/>
    <property type="match status" value="1"/>
</dbReference>
<dbReference type="Gene3D" id="3.30.559.30">
    <property type="entry name" value="Nonribosomal peptide synthetase, condensation domain"/>
    <property type="match status" value="4"/>
</dbReference>
<dbReference type="Gene3D" id="3.90.1150.10">
    <property type="entry name" value="Aspartate Aminotransferase, domain 1"/>
    <property type="match status" value="1"/>
</dbReference>
<dbReference type="GO" id="GO:0030170">
    <property type="term" value="F:pyridoxal phosphate binding"/>
    <property type="evidence" value="ECO:0007669"/>
    <property type="project" value="InterPro"/>
</dbReference>
<dbReference type="Pfam" id="PF00109">
    <property type="entry name" value="ketoacyl-synt"/>
    <property type="match status" value="1"/>
</dbReference>
<dbReference type="SUPFAM" id="SSF53901">
    <property type="entry name" value="Thiolase-like"/>
    <property type="match status" value="1"/>
</dbReference>
<dbReference type="GO" id="GO:0044550">
    <property type="term" value="P:secondary metabolite biosynthetic process"/>
    <property type="evidence" value="ECO:0007669"/>
    <property type="project" value="UniProtKB-ARBA"/>
</dbReference>
<dbReference type="GO" id="GO:0008483">
    <property type="term" value="F:transaminase activity"/>
    <property type="evidence" value="ECO:0007669"/>
    <property type="project" value="InterPro"/>
</dbReference>
<dbReference type="PANTHER" id="PTHR45527">
    <property type="entry name" value="NONRIBOSOMAL PEPTIDE SYNTHETASE"/>
    <property type="match status" value="1"/>
</dbReference>
<dbReference type="Pfam" id="PF22621">
    <property type="entry name" value="CurL-like_PKS_C"/>
    <property type="match status" value="1"/>
</dbReference>
<dbReference type="InterPro" id="IPR018201">
    <property type="entry name" value="Ketoacyl_synth_AS"/>
</dbReference>
<dbReference type="EMBL" id="CP159992">
    <property type="protein sequence ID" value="XCP96341.1"/>
    <property type="molecule type" value="Genomic_DNA"/>
</dbReference>
<evidence type="ECO:0000256" key="8">
    <source>
        <dbReference type="ARBA" id="ARBA00022898"/>
    </source>
</evidence>
<evidence type="ECO:0000256" key="2">
    <source>
        <dbReference type="ARBA" id="ARBA00006432"/>
    </source>
</evidence>
<feature type="domain" description="Ketosynthase family 3 (KS3)" evidence="13">
    <location>
        <begin position="682"/>
        <end position="1105"/>
    </location>
</feature>
<dbReference type="Gene3D" id="3.30.300.30">
    <property type="match status" value="4"/>
</dbReference>
<dbReference type="InterPro" id="IPR014030">
    <property type="entry name" value="Ketoacyl_synth_N"/>
</dbReference>
<dbReference type="FunFam" id="1.10.1200.10:FF:000005">
    <property type="entry name" value="Nonribosomal peptide synthetase 1"/>
    <property type="match status" value="2"/>
</dbReference>
<dbReference type="SUPFAM" id="SSF53383">
    <property type="entry name" value="PLP-dependent transferases"/>
    <property type="match status" value="1"/>
</dbReference>
<dbReference type="PROSITE" id="PS00012">
    <property type="entry name" value="PHOSPHOPANTETHEINE"/>
    <property type="match status" value="3"/>
</dbReference>
<dbReference type="InterPro" id="IPR000873">
    <property type="entry name" value="AMP-dep_synth/lig_dom"/>
</dbReference>
<evidence type="ECO:0000256" key="10">
    <source>
        <dbReference type="ARBA" id="ARBA00023268"/>
    </source>
</evidence>
<dbReference type="NCBIfam" id="NF003417">
    <property type="entry name" value="PRK04813.1"/>
    <property type="match status" value="4"/>
</dbReference>
<dbReference type="Gene3D" id="1.10.1240.100">
    <property type="match status" value="1"/>
</dbReference>
<comment type="similarity">
    <text evidence="2">Belongs to the ATP-dependent AMP-binding enzyme family.</text>
</comment>
<dbReference type="InterPro" id="IPR009081">
    <property type="entry name" value="PP-bd_ACP"/>
</dbReference>
<dbReference type="Pfam" id="PF13193">
    <property type="entry name" value="AMP-binding_C"/>
    <property type="match status" value="2"/>
</dbReference>
<dbReference type="PROSITE" id="PS00455">
    <property type="entry name" value="AMP_BINDING"/>
    <property type="match status" value="3"/>
</dbReference>
<dbReference type="SUPFAM" id="SSF52777">
    <property type="entry name" value="CoA-dependent acyltransferases"/>
    <property type="match status" value="8"/>
</dbReference>
<dbReference type="InterPro" id="IPR014031">
    <property type="entry name" value="Ketoacyl_synth_C"/>
</dbReference>
<dbReference type="FunFam" id="3.40.50.980:FF:000001">
    <property type="entry name" value="Non-ribosomal peptide synthetase"/>
    <property type="match status" value="2"/>
</dbReference>
<evidence type="ECO:0000259" key="13">
    <source>
        <dbReference type="PROSITE" id="PS52004"/>
    </source>
</evidence>
<dbReference type="InterPro" id="IPR042099">
    <property type="entry name" value="ANL_N_sf"/>
</dbReference>